<dbReference type="Gene3D" id="3.30.70.270">
    <property type="match status" value="1"/>
</dbReference>
<dbReference type="InterPro" id="IPR013767">
    <property type="entry name" value="PAS_fold"/>
</dbReference>
<dbReference type="InterPro" id="IPR000014">
    <property type="entry name" value="PAS"/>
</dbReference>
<dbReference type="InterPro" id="IPR006675">
    <property type="entry name" value="HDIG_dom"/>
</dbReference>
<dbReference type="Gene3D" id="1.10.3210.10">
    <property type="entry name" value="Hypothetical protein af1432"/>
    <property type="match status" value="1"/>
</dbReference>
<dbReference type="Pfam" id="PF08447">
    <property type="entry name" value="PAS_3"/>
    <property type="match status" value="1"/>
</dbReference>
<dbReference type="InterPro" id="IPR035965">
    <property type="entry name" value="PAS-like_dom_sf"/>
</dbReference>
<evidence type="ECO:0000259" key="3">
    <source>
        <dbReference type="PROSITE" id="PS50887"/>
    </source>
</evidence>
<dbReference type="CDD" id="cd00130">
    <property type="entry name" value="PAS"/>
    <property type="match status" value="2"/>
</dbReference>
<dbReference type="SUPFAM" id="SSF55785">
    <property type="entry name" value="PYP-like sensor domain (PAS domain)"/>
    <property type="match status" value="2"/>
</dbReference>
<dbReference type="NCBIfam" id="TIGR00254">
    <property type="entry name" value="GGDEF"/>
    <property type="match status" value="1"/>
</dbReference>
<dbReference type="PROSITE" id="PS50113">
    <property type="entry name" value="PAC"/>
    <property type="match status" value="1"/>
</dbReference>
<dbReference type="PANTHER" id="PTHR43155:SF2">
    <property type="entry name" value="CYCLIC DI-GMP PHOSPHODIESTERASE PA4108"/>
    <property type="match status" value="1"/>
</dbReference>
<dbReference type="Gene3D" id="3.30.450.20">
    <property type="entry name" value="PAS domain"/>
    <property type="match status" value="2"/>
</dbReference>
<evidence type="ECO:0000313" key="5">
    <source>
        <dbReference type="EMBL" id="NDL67477.1"/>
    </source>
</evidence>
<dbReference type="InterPro" id="IPR013655">
    <property type="entry name" value="PAS_fold_3"/>
</dbReference>
<dbReference type="SUPFAM" id="SSF55073">
    <property type="entry name" value="Nucleotide cyclase"/>
    <property type="match status" value="1"/>
</dbReference>
<dbReference type="SMART" id="SM00086">
    <property type="entry name" value="PAC"/>
    <property type="match status" value="2"/>
</dbReference>
<dbReference type="PROSITE" id="PS50887">
    <property type="entry name" value="GGDEF"/>
    <property type="match status" value="1"/>
</dbReference>
<dbReference type="CDD" id="cd00077">
    <property type="entry name" value="HDc"/>
    <property type="match status" value="1"/>
</dbReference>
<gene>
    <name evidence="5" type="ORF">GXN74_06940</name>
</gene>
<dbReference type="InterPro" id="IPR000160">
    <property type="entry name" value="GGDEF_dom"/>
</dbReference>
<dbReference type="Pfam" id="PF00990">
    <property type="entry name" value="GGDEF"/>
    <property type="match status" value="1"/>
</dbReference>
<evidence type="ECO:0000259" key="2">
    <source>
        <dbReference type="PROSITE" id="PS50113"/>
    </source>
</evidence>
<dbReference type="PROSITE" id="PS50112">
    <property type="entry name" value="PAS"/>
    <property type="match status" value="2"/>
</dbReference>
<dbReference type="InterPro" id="IPR003607">
    <property type="entry name" value="HD/PDEase_dom"/>
</dbReference>
<reference evidence="5 6" key="1">
    <citation type="submission" date="2020-01" db="EMBL/GenBank/DDBJ databases">
        <title>Anaeroalcalibacter tamaniensis gen. nov., sp. nov., moderately halophilic strictly anaerobic fermenter bacterium from mud volcano of Taman peninsula.</title>
        <authorList>
            <person name="Frolova A."/>
            <person name="Merkel A.Y."/>
            <person name="Slobodkin A.I."/>
        </authorList>
    </citation>
    <scope>NUCLEOTIDE SEQUENCE [LARGE SCALE GENOMIC DNA]</scope>
    <source>
        <strain evidence="5 6">F-3ap</strain>
    </source>
</reference>
<feature type="domain" description="GGDEF" evidence="3">
    <location>
        <begin position="283"/>
        <end position="412"/>
    </location>
</feature>
<keyword evidence="6" id="KW-1185">Reference proteome</keyword>
<dbReference type="NCBIfam" id="TIGR00277">
    <property type="entry name" value="HDIG"/>
    <property type="match status" value="1"/>
</dbReference>
<feature type="domain" description="HD-GYP" evidence="4">
    <location>
        <begin position="404"/>
        <end position="589"/>
    </location>
</feature>
<organism evidence="5 6">
    <name type="scientific">Anaerotalea alkaliphila</name>
    <dbReference type="NCBI Taxonomy" id="2662126"/>
    <lineage>
        <taxon>Bacteria</taxon>
        <taxon>Bacillati</taxon>
        <taxon>Bacillota</taxon>
        <taxon>Clostridia</taxon>
        <taxon>Eubacteriales</taxon>
        <taxon>Anaerotalea</taxon>
    </lineage>
</organism>
<dbReference type="GO" id="GO:0006355">
    <property type="term" value="P:regulation of DNA-templated transcription"/>
    <property type="evidence" value="ECO:0007669"/>
    <property type="project" value="InterPro"/>
</dbReference>
<protein>
    <submittedName>
        <fullName evidence="5">PAS domain S-box protein</fullName>
    </submittedName>
</protein>
<dbReference type="SMART" id="SM00471">
    <property type="entry name" value="HDc"/>
    <property type="match status" value="1"/>
</dbReference>
<dbReference type="SUPFAM" id="SSF109604">
    <property type="entry name" value="HD-domain/PDEase-like"/>
    <property type="match status" value="1"/>
</dbReference>
<dbReference type="PANTHER" id="PTHR43155">
    <property type="entry name" value="CYCLIC DI-GMP PHOSPHODIESTERASE PA4108-RELATED"/>
    <property type="match status" value="1"/>
</dbReference>
<dbReference type="PROSITE" id="PS51832">
    <property type="entry name" value="HD_GYP"/>
    <property type="match status" value="1"/>
</dbReference>
<evidence type="ECO:0000259" key="4">
    <source>
        <dbReference type="PROSITE" id="PS51832"/>
    </source>
</evidence>
<comment type="caution">
    <text evidence="5">The sequence shown here is derived from an EMBL/GenBank/DDBJ whole genome shotgun (WGS) entry which is preliminary data.</text>
</comment>
<dbReference type="InterPro" id="IPR029787">
    <property type="entry name" value="Nucleotide_cyclase"/>
</dbReference>
<dbReference type="InterPro" id="IPR037522">
    <property type="entry name" value="HD_GYP_dom"/>
</dbReference>
<feature type="domain" description="PAS" evidence="1">
    <location>
        <begin position="122"/>
        <end position="197"/>
    </location>
</feature>
<dbReference type="SMART" id="SM00267">
    <property type="entry name" value="GGDEF"/>
    <property type="match status" value="1"/>
</dbReference>
<dbReference type="NCBIfam" id="TIGR00229">
    <property type="entry name" value="sensory_box"/>
    <property type="match status" value="2"/>
</dbReference>
<dbReference type="Proteomes" id="UP000461585">
    <property type="component" value="Unassembled WGS sequence"/>
</dbReference>
<proteinExistence type="predicted"/>
<dbReference type="InterPro" id="IPR043128">
    <property type="entry name" value="Rev_trsase/Diguanyl_cyclase"/>
</dbReference>
<dbReference type="EMBL" id="JAAEEH010000015">
    <property type="protein sequence ID" value="NDL67477.1"/>
    <property type="molecule type" value="Genomic_DNA"/>
</dbReference>
<feature type="domain" description="PAC" evidence="2">
    <location>
        <begin position="201"/>
        <end position="254"/>
    </location>
</feature>
<evidence type="ECO:0000313" key="6">
    <source>
        <dbReference type="Proteomes" id="UP000461585"/>
    </source>
</evidence>
<accession>A0A7X5HVL1</accession>
<dbReference type="RefSeq" id="WP_162370205.1">
    <property type="nucleotide sequence ID" value="NZ_JAAEEH010000015.1"/>
</dbReference>
<sequence>MEALELERFFEVNLDLLCIAEMDGRFRKLNREWENVLGYGMEELAGMSFMELVHPQDVEATLGAVSSLKEGEEILNFVNRYRCKDGSYRHIEWRSHPHGNLIYAAARDITERKAVEDALRRSEEKYRFLTEYASDVIWILNLTRNRFSYISPSVEALRGFTAEEAMTQSLEESLTPESLQVVQEGIAQTFQTFLENPDMPNSHITQIQQPCKNGGVVWVEVATKFRFNEEGEIEVVGVSRNIQERKRAERKVHYLSYHDRLTGLYNRHFYEEELRRMDVGANLPLTLVMADVNGLKWTNDAFGHLSGDRLLQAFAGILKKECRSGDVVARIGGDEFIVLLPGTDGWQAEKIVQRIQEEIGAYRNDKILLSVSFGWKTKHRTDEGIRDIYKQAEDHMYRRKLMDSNGFRADAVRLITESLYQKDSQQQPHAEHVAQLCRKTAAALGMGPKEVDEAGMAGLYHDIGKIGIDSRLLDSPDPFSEGDWEQMRRHPEIGFQILRHTRELARIAEHILAHHERMDGNGYPRGLAGEAIPLPSRIISIAEAYDSMTRGSAFRSALGREEAMTEMQAGAEGQFDPDILRVFMEKVAR</sequence>
<dbReference type="SMART" id="SM00091">
    <property type="entry name" value="PAS"/>
    <property type="match status" value="2"/>
</dbReference>
<dbReference type="InterPro" id="IPR001610">
    <property type="entry name" value="PAC"/>
</dbReference>
<name>A0A7X5HVL1_9FIRM</name>
<evidence type="ECO:0000259" key="1">
    <source>
        <dbReference type="PROSITE" id="PS50112"/>
    </source>
</evidence>
<dbReference type="InterPro" id="IPR000700">
    <property type="entry name" value="PAS-assoc_C"/>
</dbReference>
<feature type="domain" description="PAS" evidence="1">
    <location>
        <begin position="2"/>
        <end position="72"/>
    </location>
</feature>
<dbReference type="Pfam" id="PF13487">
    <property type="entry name" value="HD_5"/>
    <property type="match status" value="1"/>
</dbReference>
<dbReference type="CDD" id="cd01949">
    <property type="entry name" value="GGDEF"/>
    <property type="match status" value="1"/>
</dbReference>
<dbReference type="AlphaFoldDB" id="A0A7X5HVL1"/>
<dbReference type="Pfam" id="PF00989">
    <property type="entry name" value="PAS"/>
    <property type="match status" value="1"/>
</dbReference>